<dbReference type="PROSITE" id="PS00678">
    <property type="entry name" value="WD_REPEATS_1"/>
    <property type="match status" value="5"/>
</dbReference>
<feature type="repeat" description="WD" evidence="3">
    <location>
        <begin position="637"/>
        <end position="676"/>
    </location>
</feature>
<keyword evidence="1 3" id="KW-0853">WD repeat</keyword>
<feature type="repeat" description="WD" evidence="3">
    <location>
        <begin position="680"/>
        <end position="720"/>
    </location>
</feature>
<dbReference type="SMART" id="SM00256">
    <property type="entry name" value="FBOX"/>
    <property type="match status" value="1"/>
</dbReference>
<dbReference type="PROSITE" id="PS50082">
    <property type="entry name" value="WD_REPEATS_2"/>
    <property type="match status" value="7"/>
</dbReference>
<evidence type="ECO:0000256" key="4">
    <source>
        <dbReference type="SAM" id="MobiDB-lite"/>
    </source>
</evidence>
<name>A0A1I7ZAG2_9BILA</name>
<dbReference type="PROSITE" id="PS50294">
    <property type="entry name" value="WD_REPEATS_REGION"/>
    <property type="match status" value="6"/>
</dbReference>
<evidence type="ECO:0000313" key="6">
    <source>
        <dbReference type="Proteomes" id="UP000095287"/>
    </source>
</evidence>
<dbReference type="Proteomes" id="UP000095287">
    <property type="component" value="Unplaced"/>
</dbReference>
<feature type="region of interest" description="Disordered" evidence="4">
    <location>
        <begin position="341"/>
        <end position="376"/>
    </location>
</feature>
<dbReference type="CDD" id="cd00200">
    <property type="entry name" value="WD40"/>
    <property type="match status" value="1"/>
</dbReference>
<feature type="repeat" description="WD" evidence="3">
    <location>
        <begin position="473"/>
        <end position="514"/>
    </location>
</feature>
<organism evidence="6 7">
    <name type="scientific">Steinernema glaseri</name>
    <dbReference type="NCBI Taxonomy" id="37863"/>
    <lineage>
        <taxon>Eukaryota</taxon>
        <taxon>Metazoa</taxon>
        <taxon>Ecdysozoa</taxon>
        <taxon>Nematoda</taxon>
        <taxon>Chromadorea</taxon>
        <taxon>Rhabditida</taxon>
        <taxon>Tylenchina</taxon>
        <taxon>Panagrolaimomorpha</taxon>
        <taxon>Strongyloidoidea</taxon>
        <taxon>Steinernematidae</taxon>
        <taxon>Steinernema</taxon>
    </lineage>
</organism>
<dbReference type="WBParaSite" id="L893_g24438.t2">
    <property type="protein sequence ID" value="L893_g24438.t2"/>
    <property type="gene ID" value="L893_g24438"/>
</dbReference>
<dbReference type="InterPro" id="IPR020472">
    <property type="entry name" value="WD40_PAC1"/>
</dbReference>
<dbReference type="Pfam" id="PF12937">
    <property type="entry name" value="F-box-like"/>
    <property type="match status" value="1"/>
</dbReference>
<dbReference type="InterPro" id="IPR019775">
    <property type="entry name" value="WD40_repeat_CS"/>
</dbReference>
<dbReference type="SUPFAM" id="SSF81383">
    <property type="entry name" value="F-box domain"/>
    <property type="match status" value="1"/>
</dbReference>
<evidence type="ECO:0000256" key="2">
    <source>
        <dbReference type="ARBA" id="ARBA00022737"/>
    </source>
</evidence>
<dbReference type="GO" id="GO:0043161">
    <property type="term" value="P:proteasome-mediated ubiquitin-dependent protein catabolic process"/>
    <property type="evidence" value="ECO:0007669"/>
    <property type="project" value="TreeGrafter"/>
</dbReference>
<dbReference type="PANTHER" id="PTHR19849:SF1">
    <property type="entry name" value="F-BOX_WD REPEAT-CONTAINING PROTEIN 7"/>
    <property type="match status" value="1"/>
</dbReference>
<keyword evidence="6" id="KW-1185">Reference proteome</keyword>
<dbReference type="Gene3D" id="2.130.10.10">
    <property type="entry name" value="YVTN repeat-like/Quinoprotein amine dehydrogenase"/>
    <property type="match status" value="1"/>
</dbReference>
<evidence type="ECO:0000256" key="1">
    <source>
        <dbReference type="ARBA" id="ARBA00022574"/>
    </source>
</evidence>
<feature type="repeat" description="WD" evidence="3">
    <location>
        <begin position="595"/>
        <end position="636"/>
    </location>
</feature>
<keyword evidence="2" id="KW-0677">Repeat</keyword>
<dbReference type="Pfam" id="PF00400">
    <property type="entry name" value="WD40"/>
    <property type="match status" value="7"/>
</dbReference>
<dbReference type="GO" id="GO:0043130">
    <property type="term" value="F:ubiquitin binding"/>
    <property type="evidence" value="ECO:0007669"/>
    <property type="project" value="TreeGrafter"/>
</dbReference>
<dbReference type="GO" id="GO:0005737">
    <property type="term" value="C:cytoplasm"/>
    <property type="evidence" value="ECO:0007669"/>
    <property type="project" value="TreeGrafter"/>
</dbReference>
<dbReference type="SUPFAM" id="SSF50978">
    <property type="entry name" value="WD40 repeat-like"/>
    <property type="match status" value="1"/>
</dbReference>
<evidence type="ECO:0000259" key="5">
    <source>
        <dbReference type="PROSITE" id="PS50181"/>
    </source>
</evidence>
<dbReference type="InterPro" id="IPR015943">
    <property type="entry name" value="WD40/YVTN_repeat-like_dom_sf"/>
</dbReference>
<dbReference type="InterPro" id="IPR001680">
    <property type="entry name" value="WD40_rpt"/>
</dbReference>
<dbReference type="GO" id="GO:0010992">
    <property type="term" value="P:ubiquitin recycling"/>
    <property type="evidence" value="ECO:0007669"/>
    <property type="project" value="TreeGrafter"/>
</dbReference>
<feature type="repeat" description="WD" evidence="3">
    <location>
        <begin position="447"/>
        <end position="472"/>
    </location>
</feature>
<dbReference type="PANTHER" id="PTHR19849">
    <property type="entry name" value="PHOSPHOLIPASE A-2-ACTIVATING PROTEIN"/>
    <property type="match status" value="1"/>
</dbReference>
<dbReference type="PROSITE" id="PS50181">
    <property type="entry name" value="FBOX"/>
    <property type="match status" value="1"/>
</dbReference>
<feature type="repeat" description="WD" evidence="3">
    <location>
        <begin position="515"/>
        <end position="554"/>
    </location>
</feature>
<reference evidence="7" key="1">
    <citation type="submission" date="2016-11" db="UniProtKB">
        <authorList>
            <consortium name="WormBaseParasite"/>
        </authorList>
    </citation>
    <scope>IDENTIFICATION</scope>
</reference>
<protein>
    <submittedName>
        <fullName evidence="7">F-box domain-containing protein</fullName>
    </submittedName>
</protein>
<dbReference type="SMART" id="SM00320">
    <property type="entry name" value="WD40"/>
    <property type="match status" value="7"/>
</dbReference>
<dbReference type="InterPro" id="IPR001810">
    <property type="entry name" value="F-box_dom"/>
</dbReference>
<evidence type="ECO:0000313" key="7">
    <source>
        <dbReference type="WBParaSite" id="L893_g24438.t2"/>
    </source>
</evidence>
<dbReference type="AlphaFoldDB" id="A0A1I7ZAG2"/>
<proteinExistence type="predicted"/>
<evidence type="ECO:0000256" key="3">
    <source>
        <dbReference type="PROSITE-ProRule" id="PRU00221"/>
    </source>
</evidence>
<sequence length="768" mass="85249">MEADKCAFFAGATSMVSSVNSSEIVKGKLDVECDMLYSRPAYAKNMSVAPLEGSPPIFIDSLRLPMNSCWLGCGGRMNGLSPAVASASSLVVRDEASDFVSGGELSDHSYDSAGYSDDADTSCSCAESSMPMDEEVFACNVEVVGAHSPFHHLNQQRSRRYNCSSRCRERSGEKSRHVQKRKSSAQQEDVSLKRPALSMAIYIPSASTSKWIDDFRMMPDSVQIEALSGLIEACSMKHVRHIQGKIQPYFQKDFISLLPRETALKILQMLAPEDLIRASLTSRQWHELTEDDMLWKKKCKQYGVRELPPPALRHSEAWLKHPKRSSTTGVEIQRRGVDMPEDMEPHTFQRQPTPDGDVTPRSDITEGGSESNRDFDEDFLDSTMVQDDDEDINIDGPFEPLVRRCWWKAVYLRQARIIATWRGRDIRGYCPLKGHDEHVITCLQIHGDHIITGSDDNTLKVWSASQAKCLHTLTGHIGGVWSSQISSDGKILISGSTDRTVKVWCMETGRLLHSLVGHTSTVRCMALNGRTLVSGSRDATLRIWNIDTGVCLNTLTGHVAAVRCVQFDGRRVISGAYDYTIKVWDVATAQSIHTLTGHTNRVYSLLFDSPRNIVVSGSLDTTIKIWNIQLGVCMHTLTGHQSLTSEMQLRNDILVSGNADSTIKVWNIKDGRCIYTLTGEKRHMSAVTSLQFMENGMVASSSDDGTVKLWDIEHGQYVRDLVNLESGGHGGCIWRVKATPTMLACAVGSRTGIEDTKLVLLDFDAAYP</sequence>
<feature type="domain" description="F-box" evidence="5">
    <location>
        <begin position="252"/>
        <end position="298"/>
    </location>
</feature>
<dbReference type="InterPro" id="IPR036047">
    <property type="entry name" value="F-box-like_dom_sf"/>
</dbReference>
<dbReference type="InterPro" id="IPR036322">
    <property type="entry name" value="WD40_repeat_dom_sf"/>
</dbReference>
<dbReference type="PRINTS" id="PR00320">
    <property type="entry name" value="GPROTEINBRPT"/>
</dbReference>
<feature type="repeat" description="WD" evidence="3">
    <location>
        <begin position="555"/>
        <end position="594"/>
    </location>
</feature>
<accession>A0A1I7ZAG2</accession>
<dbReference type="Gene3D" id="1.20.1280.50">
    <property type="match status" value="1"/>
</dbReference>
<dbReference type="GO" id="GO:0005634">
    <property type="term" value="C:nucleus"/>
    <property type="evidence" value="ECO:0007669"/>
    <property type="project" value="TreeGrafter"/>
</dbReference>